<gene>
    <name evidence="5" type="ORF">KP509_10G060600</name>
</gene>
<evidence type="ECO:0000256" key="3">
    <source>
        <dbReference type="SAM" id="MobiDB-lite"/>
    </source>
</evidence>
<evidence type="ECO:0000259" key="4">
    <source>
        <dbReference type="PROSITE" id="PS50181"/>
    </source>
</evidence>
<dbReference type="PANTHER" id="PTHR46550">
    <property type="entry name" value="F-BOX ONLY PROTEIN 3"/>
    <property type="match status" value="1"/>
</dbReference>
<feature type="region of interest" description="Disordered" evidence="3">
    <location>
        <begin position="35"/>
        <end position="55"/>
    </location>
</feature>
<dbReference type="SMART" id="SM00256">
    <property type="entry name" value="FBOX"/>
    <property type="match status" value="1"/>
</dbReference>
<dbReference type="OMA" id="SYHQIDD"/>
<dbReference type="EMBL" id="CM035415">
    <property type="protein sequence ID" value="KAH7427799.1"/>
    <property type="molecule type" value="Genomic_DNA"/>
</dbReference>
<evidence type="ECO:0000256" key="2">
    <source>
        <dbReference type="ARBA" id="ARBA00022786"/>
    </source>
</evidence>
<sequence length="344" mass="39129">MSAGLRSPSASPSLLEEDDDNFLAEYLEAEVLSSESVADAASSEDTDETLKRSQKRTRVERTWEASIDTGVFSKIPLELFQNILKFLSSEDLVTCATVCQFLRRVASDESLWRRLYCLRWGLPSTFKQGAQPRGCAWKQLYFERDRADMIEFVRNTPVEFREYYIQMQAAKRSQAPILAQIKDDFIILDTTVAEQITSWRNSQGLPDVYLGNHVCSGRTCSYSQIGDVFLCEKTGRAHVCDETCREAVLDPSNDLLVCVISGRCFDHWLTAEEEDDVHYQHMENNIVSEEAEEPFMGSGRLARAYSLGYNCNDEKELEAALREVVYPGSGNQKGWKRKLPNCCR</sequence>
<comment type="caution">
    <text evidence="5">The sequence shown here is derived from an EMBL/GenBank/DDBJ whole genome shotgun (WGS) entry which is preliminary data.</text>
</comment>
<feature type="domain" description="F-box" evidence="4">
    <location>
        <begin position="69"/>
        <end position="115"/>
    </location>
</feature>
<dbReference type="Gene3D" id="1.20.1280.50">
    <property type="match status" value="1"/>
</dbReference>
<dbReference type="FunFam" id="1.20.1280.50:FF:000048">
    <property type="entry name" value="F-box family protein-like"/>
    <property type="match status" value="1"/>
</dbReference>
<dbReference type="Proteomes" id="UP000825935">
    <property type="component" value="Chromosome 10"/>
</dbReference>
<organism evidence="5 6">
    <name type="scientific">Ceratopteris richardii</name>
    <name type="common">Triangle waterfern</name>
    <dbReference type="NCBI Taxonomy" id="49495"/>
    <lineage>
        <taxon>Eukaryota</taxon>
        <taxon>Viridiplantae</taxon>
        <taxon>Streptophyta</taxon>
        <taxon>Embryophyta</taxon>
        <taxon>Tracheophyta</taxon>
        <taxon>Polypodiopsida</taxon>
        <taxon>Polypodiidae</taxon>
        <taxon>Polypodiales</taxon>
        <taxon>Pteridineae</taxon>
        <taxon>Pteridaceae</taxon>
        <taxon>Parkerioideae</taxon>
        <taxon>Ceratopteris</taxon>
    </lineage>
</organism>
<name>A0A8T2U5E9_CERRI</name>
<dbReference type="InterPro" id="IPR001810">
    <property type="entry name" value="F-box_dom"/>
</dbReference>
<accession>A0A8T2U5E9</accession>
<dbReference type="PANTHER" id="PTHR46550:SF1">
    <property type="entry name" value="F-BOX PROTEIN 3"/>
    <property type="match status" value="1"/>
</dbReference>
<dbReference type="InterPro" id="IPR036047">
    <property type="entry name" value="F-box-like_dom_sf"/>
</dbReference>
<dbReference type="OrthoDB" id="3219396at2759"/>
<reference evidence="5" key="1">
    <citation type="submission" date="2021-08" db="EMBL/GenBank/DDBJ databases">
        <title>WGS assembly of Ceratopteris richardii.</title>
        <authorList>
            <person name="Marchant D.B."/>
            <person name="Chen G."/>
            <person name="Jenkins J."/>
            <person name="Shu S."/>
            <person name="Leebens-Mack J."/>
            <person name="Grimwood J."/>
            <person name="Schmutz J."/>
            <person name="Soltis P."/>
            <person name="Soltis D."/>
            <person name="Chen Z.-H."/>
        </authorList>
    </citation>
    <scope>NUCLEOTIDE SEQUENCE</scope>
    <source>
        <strain evidence="5">Whitten #5841</strain>
        <tissue evidence="5">Leaf</tissue>
    </source>
</reference>
<dbReference type="AlphaFoldDB" id="A0A8T2U5E9"/>
<evidence type="ECO:0000256" key="1">
    <source>
        <dbReference type="ARBA" id="ARBA00004906"/>
    </source>
</evidence>
<dbReference type="SUPFAM" id="SSF81383">
    <property type="entry name" value="F-box domain"/>
    <property type="match status" value="1"/>
</dbReference>
<dbReference type="Pfam" id="PF12937">
    <property type="entry name" value="F-box-like"/>
    <property type="match status" value="1"/>
</dbReference>
<comment type="pathway">
    <text evidence="1">Protein modification; protein ubiquitination.</text>
</comment>
<evidence type="ECO:0000313" key="5">
    <source>
        <dbReference type="EMBL" id="KAH7427799.1"/>
    </source>
</evidence>
<dbReference type="GO" id="GO:0005737">
    <property type="term" value="C:cytoplasm"/>
    <property type="evidence" value="ECO:0007669"/>
    <property type="project" value="TreeGrafter"/>
</dbReference>
<protein>
    <recommendedName>
        <fullName evidence="4">F-box domain-containing protein</fullName>
    </recommendedName>
</protein>
<dbReference type="InterPro" id="IPR052121">
    <property type="entry name" value="F-box_SCF_Substrate_Recog"/>
</dbReference>
<dbReference type="CDD" id="cd22166">
    <property type="entry name" value="F-box_AtSKIP31-like"/>
    <property type="match status" value="1"/>
</dbReference>
<evidence type="ECO:0000313" key="6">
    <source>
        <dbReference type="Proteomes" id="UP000825935"/>
    </source>
</evidence>
<dbReference type="PROSITE" id="PS50181">
    <property type="entry name" value="FBOX"/>
    <property type="match status" value="1"/>
</dbReference>
<proteinExistence type="predicted"/>
<keyword evidence="2" id="KW-0833">Ubl conjugation pathway</keyword>
<keyword evidence="6" id="KW-1185">Reference proteome</keyword>